<feature type="transmembrane region" description="Helical" evidence="1">
    <location>
        <begin position="389"/>
        <end position="407"/>
    </location>
</feature>
<dbReference type="STRING" id="1134406.ADN00_08210"/>
<dbReference type="EMBL" id="LGCL01000021">
    <property type="protein sequence ID" value="KPL77855.1"/>
    <property type="molecule type" value="Genomic_DNA"/>
</dbReference>
<keyword evidence="3" id="KW-1185">Reference proteome</keyword>
<accession>A0A0P6XC86</accession>
<gene>
    <name evidence="2" type="ORF">ADN00_08210</name>
</gene>
<protein>
    <recommendedName>
        <fullName evidence="4">Glycosyltransferase RgtA/B/C/D-like domain-containing protein</fullName>
    </recommendedName>
</protein>
<keyword evidence="1" id="KW-0472">Membrane</keyword>
<feature type="transmembrane region" description="Helical" evidence="1">
    <location>
        <begin position="445"/>
        <end position="474"/>
    </location>
</feature>
<comment type="caution">
    <text evidence="2">The sequence shown here is derived from an EMBL/GenBank/DDBJ whole genome shotgun (WGS) entry which is preliminary data.</text>
</comment>
<reference evidence="2 3" key="1">
    <citation type="submission" date="2015-07" db="EMBL/GenBank/DDBJ databases">
        <title>Genome sequence of Ornatilinea apprima DSM 23815.</title>
        <authorList>
            <person name="Hemp J."/>
            <person name="Ward L.M."/>
            <person name="Pace L.A."/>
            <person name="Fischer W.W."/>
        </authorList>
    </citation>
    <scope>NUCLEOTIDE SEQUENCE [LARGE SCALE GENOMIC DNA]</scope>
    <source>
        <strain evidence="2 3">P3M-1</strain>
    </source>
</reference>
<feature type="transmembrane region" description="Helical" evidence="1">
    <location>
        <begin position="224"/>
        <end position="242"/>
    </location>
</feature>
<dbReference type="OrthoDB" id="144271at2"/>
<evidence type="ECO:0000256" key="1">
    <source>
        <dbReference type="SAM" id="Phobius"/>
    </source>
</evidence>
<feature type="transmembrane region" description="Helical" evidence="1">
    <location>
        <begin position="186"/>
        <end position="204"/>
    </location>
</feature>
<feature type="transmembrane region" description="Helical" evidence="1">
    <location>
        <begin position="631"/>
        <end position="650"/>
    </location>
</feature>
<proteinExistence type="predicted"/>
<feature type="transmembrane region" description="Helical" evidence="1">
    <location>
        <begin position="360"/>
        <end position="377"/>
    </location>
</feature>
<evidence type="ECO:0000313" key="2">
    <source>
        <dbReference type="EMBL" id="KPL77855.1"/>
    </source>
</evidence>
<organism evidence="2 3">
    <name type="scientific">Ornatilinea apprima</name>
    <dbReference type="NCBI Taxonomy" id="1134406"/>
    <lineage>
        <taxon>Bacteria</taxon>
        <taxon>Bacillati</taxon>
        <taxon>Chloroflexota</taxon>
        <taxon>Anaerolineae</taxon>
        <taxon>Anaerolineales</taxon>
        <taxon>Anaerolineaceae</taxon>
        <taxon>Ornatilinea</taxon>
    </lineage>
</organism>
<feature type="transmembrane region" description="Helical" evidence="1">
    <location>
        <begin position="545"/>
        <end position="563"/>
    </location>
</feature>
<feature type="transmembrane region" description="Helical" evidence="1">
    <location>
        <begin position="285"/>
        <end position="303"/>
    </location>
</feature>
<feature type="transmembrane region" description="Helical" evidence="1">
    <location>
        <begin position="494"/>
        <end position="514"/>
    </location>
</feature>
<feature type="transmembrane region" description="Helical" evidence="1">
    <location>
        <begin position="254"/>
        <end position="273"/>
    </location>
</feature>
<name>A0A0P6XC86_9CHLR</name>
<evidence type="ECO:0000313" key="3">
    <source>
        <dbReference type="Proteomes" id="UP000050417"/>
    </source>
</evidence>
<evidence type="ECO:0008006" key="4">
    <source>
        <dbReference type="Google" id="ProtNLM"/>
    </source>
</evidence>
<dbReference type="RefSeq" id="WP_075062504.1">
    <property type="nucleotide sequence ID" value="NZ_LGCL01000021.1"/>
</dbReference>
<keyword evidence="1" id="KW-0812">Transmembrane</keyword>
<sequence length="769" mass="85198">MKKTRWFLAGLGALAVCLLAALFLSGSAFHRIGYQPEKERLVKLLPGQSAAQEISTAPPGFNSISLSFAASHRLLPWQGLPVNVQLQVISGGREQTIPVFIQRQYLPMGRLVISFTPQSNPPGSRYFLSLTNASRKPFSLWSGSPFTNSSLPQLVQDGQSLPSSLNLSLGQSFLHSLPAIGSAAHFQRAGISILVFLFFTLISLPLWRLTHAADRAPRDANSQFLYHLGLGMAVWLAYLWGLSRFSIRPTSGQIWIIPLLISSLALIFAYNRARQSYRQISKQMAAAWPMIAGILFTLIVRTVQFKDLYVPAWVDGLNHYERVTTLLRQGALVPGDIYPLAYHLLSAALVRVFQLSIPEAMLTSGLWISVFSSLAVYPLAERIFHQPRAAWLAVLLYSFFTPFPAYLITWSRFPFFLGLGLLALACALTLEWLQHPTRAPIELAILLAGLGLSHYGTLIHWGAFLLCAAVYAFLPSNRAQFATSSFPLANLKRLLLVLIPILALAAVQAASLFRQGIYSDFLNLNSLAASYMDLAYTFWLTFQQAGWLVWMLAGFSLLALMCVRSPLLLLLPAWPVALAVLNLLQQFALGTIISSWMNWIIGLCLPLALLAAWGIQTLAKRLALSPRRSAVVILFGTLAVTGCASQIGIVNPTAMLFFQPDTAAMQWIETNTAPDAVFWVKSFRWGQSQVPADAGGWIPAFTGRKIIWPPSGAAQADWKEFLSQSQAQYFYFSGGRGDFSAEQMLTLQPWTKVVYNRDGVQIWQMIRQP</sequence>
<feature type="transmembrane region" description="Helical" evidence="1">
    <location>
        <begin position="599"/>
        <end position="619"/>
    </location>
</feature>
<dbReference type="Proteomes" id="UP000050417">
    <property type="component" value="Unassembled WGS sequence"/>
</dbReference>
<feature type="transmembrane region" description="Helical" evidence="1">
    <location>
        <begin position="570"/>
        <end position="593"/>
    </location>
</feature>
<dbReference type="AlphaFoldDB" id="A0A0P6XC86"/>
<feature type="transmembrane region" description="Helical" evidence="1">
    <location>
        <begin position="413"/>
        <end position="433"/>
    </location>
</feature>
<keyword evidence="1" id="KW-1133">Transmembrane helix</keyword>